<evidence type="ECO:0000256" key="6">
    <source>
        <dbReference type="ARBA" id="ARBA00023136"/>
    </source>
</evidence>
<dbReference type="AlphaFoldDB" id="A0A3N4W179"/>
<keyword evidence="7" id="KW-0175">Coiled coil</keyword>
<protein>
    <submittedName>
        <fullName evidence="15">Potassium efflux system protein</fullName>
    </submittedName>
</protein>
<feature type="transmembrane region" description="Helical" evidence="8">
    <location>
        <begin position="717"/>
        <end position="735"/>
    </location>
</feature>
<comment type="subcellular location">
    <subcellularLocation>
        <location evidence="1">Cell membrane</location>
        <topology evidence="1">Multi-pass membrane protein</topology>
    </subcellularLocation>
</comment>
<evidence type="ECO:0000256" key="7">
    <source>
        <dbReference type="SAM" id="Coils"/>
    </source>
</evidence>
<feature type="coiled-coil region" evidence="7">
    <location>
        <begin position="48"/>
        <end position="81"/>
    </location>
</feature>
<evidence type="ECO:0000256" key="9">
    <source>
        <dbReference type="SAM" id="SignalP"/>
    </source>
</evidence>
<keyword evidence="6 8" id="KW-0472">Membrane</keyword>
<dbReference type="SUPFAM" id="SSF50182">
    <property type="entry name" value="Sm-like ribonucleoproteins"/>
    <property type="match status" value="1"/>
</dbReference>
<dbReference type="Gene3D" id="2.30.30.60">
    <property type="match status" value="1"/>
</dbReference>
<feature type="chain" id="PRO_5018251986" evidence="9">
    <location>
        <begin position="22"/>
        <end position="1097"/>
    </location>
</feature>
<feature type="transmembrane region" description="Helical" evidence="8">
    <location>
        <begin position="563"/>
        <end position="586"/>
    </location>
</feature>
<dbReference type="PANTHER" id="PTHR30347:SF1">
    <property type="entry name" value="MECHANOSENSITIVE CHANNEL MSCK"/>
    <property type="match status" value="1"/>
</dbReference>
<dbReference type="InterPro" id="IPR052702">
    <property type="entry name" value="MscS-like_channel"/>
</dbReference>
<comment type="caution">
    <text evidence="15">The sequence shown here is derived from an EMBL/GenBank/DDBJ whole genome shotgun (WGS) entry which is preliminary data.</text>
</comment>
<feature type="domain" description="Mechanosensitive ion channel MscS porin" evidence="12">
    <location>
        <begin position="36"/>
        <end position="266"/>
    </location>
</feature>
<dbReference type="Pfam" id="PF12794">
    <property type="entry name" value="MscS_TM"/>
    <property type="match status" value="1"/>
</dbReference>
<dbReference type="InterPro" id="IPR024393">
    <property type="entry name" value="MscS_porin"/>
</dbReference>
<gene>
    <name evidence="15" type="ORF">EDC46_0492</name>
</gene>
<dbReference type="Pfam" id="PF21082">
    <property type="entry name" value="MS_channel_3rd"/>
    <property type="match status" value="1"/>
</dbReference>
<evidence type="ECO:0000259" key="13">
    <source>
        <dbReference type="Pfam" id="PF21082"/>
    </source>
</evidence>
<keyword evidence="5 8" id="KW-1133">Transmembrane helix</keyword>
<evidence type="ECO:0000313" key="16">
    <source>
        <dbReference type="Proteomes" id="UP000281691"/>
    </source>
</evidence>
<dbReference type="SUPFAM" id="SSF82861">
    <property type="entry name" value="Mechanosensitive channel protein MscS (YggB), transmembrane region"/>
    <property type="match status" value="1"/>
</dbReference>
<feature type="signal peptide" evidence="9">
    <location>
        <begin position="1"/>
        <end position="21"/>
    </location>
</feature>
<feature type="domain" description="Mechanosensitive ion channel inner membrane" evidence="11">
    <location>
        <begin position="487"/>
        <end position="825"/>
    </location>
</feature>
<dbReference type="GO" id="GO:0008381">
    <property type="term" value="F:mechanosensitive monoatomic ion channel activity"/>
    <property type="evidence" value="ECO:0007669"/>
    <property type="project" value="UniProtKB-ARBA"/>
</dbReference>
<dbReference type="Pfam" id="PF21088">
    <property type="entry name" value="MS_channel_1st"/>
    <property type="match status" value="1"/>
</dbReference>
<dbReference type="Pfam" id="PF12795">
    <property type="entry name" value="MscS_porin"/>
    <property type="match status" value="1"/>
</dbReference>
<dbReference type="EMBL" id="RKQP01000001">
    <property type="protein sequence ID" value="RPE86099.1"/>
    <property type="molecule type" value="Genomic_DNA"/>
</dbReference>
<dbReference type="Pfam" id="PF00924">
    <property type="entry name" value="MS_channel_2nd"/>
    <property type="match status" value="1"/>
</dbReference>
<dbReference type="SUPFAM" id="SSF82689">
    <property type="entry name" value="Mechanosensitive channel protein MscS (YggB), C-terminal domain"/>
    <property type="match status" value="1"/>
</dbReference>
<evidence type="ECO:0000259" key="12">
    <source>
        <dbReference type="Pfam" id="PF12795"/>
    </source>
</evidence>
<dbReference type="InterPro" id="IPR025692">
    <property type="entry name" value="MscS_IM_dom1"/>
</dbReference>
<feature type="transmembrane region" description="Helical" evidence="8">
    <location>
        <begin position="849"/>
        <end position="871"/>
    </location>
</feature>
<accession>A0A3N4W179</accession>
<evidence type="ECO:0000259" key="11">
    <source>
        <dbReference type="Pfam" id="PF12794"/>
    </source>
</evidence>
<evidence type="ECO:0000256" key="5">
    <source>
        <dbReference type="ARBA" id="ARBA00022989"/>
    </source>
</evidence>
<keyword evidence="9" id="KW-0732">Signal</keyword>
<reference evidence="15 16" key="1">
    <citation type="submission" date="2018-11" db="EMBL/GenBank/DDBJ databases">
        <title>Genomic Encyclopedia of Type Strains, Phase IV (KMG-IV): sequencing the most valuable type-strain genomes for metagenomic binning, comparative biology and taxonomic classification.</title>
        <authorList>
            <person name="Goeker M."/>
        </authorList>
    </citation>
    <scope>NUCLEOTIDE SEQUENCE [LARGE SCALE GENOMIC DNA]</scope>
    <source>
        <strain evidence="15 16">DSM 27238</strain>
    </source>
</reference>
<dbReference type="InterPro" id="IPR023408">
    <property type="entry name" value="MscS_beta-dom_sf"/>
</dbReference>
<evidence type="ECO:0000256" key="2">
    <source>
        <dbReference type="ARBA" id="ARBA00008017"/>
    </source>
</evidence>
<feature type="transmembrane region" description="Helical" evidence="8">
    <location>
        <begin position="883"/>
        <end position="908"/>
    </location>
</feature>
<evidence type="ECO:0000259" key="10">
    <source>
        <dbReference type="Pfam" id="PF00924"/>
    </source>
</evidence>
<dbReference type="PANTHER" id="PTHR30347">
    <property type="entry name" value="POTASSIUM CHANNEL RELATED"/>
    <property type="match status" value="1"/>
</dbReference>
<feature type="transmembrane region" description="Helical" evidence="8">
    <location>
        <begin position="481"/>
        <end position="500"/>
    </location>
</feature>
<evidence type="ECO:0000256" key="3">
    <source>
        <dbReference type="ARBA" id="ARBA00022475"/>
    </source>
</evidence>
<keyword evidence="3" id="KW-1003">Cell membrane</keyword>
<dbReference type="Gene3D" id="3.30.70.100">
    <property type="match status" value="1"/>
</dbReference>
<evidence type="ECO:0000256" key="1">
    <source>
        <dbReference type="ARBA" id="ARBA00004651"/>
    </source>
</evidence>
<dbReference type="OrthoDB" id="9799209at2"/>
<feature type="transmembrane region" description="Helical" evidence="8">
    <location>
        <begin position="607"/>
        <end position="625"/>
    </location>
</feature>
<dbReference type="RefSeq" id="WP_124210652.1">
    <property type="nucleotide sequence ID" value="NZ_CP016615.1"/>
</dbReference>
<dbReference type="InterPro" id="IPR049278">
    <property type="entry name" value="MS_channel_C"/>
</dbReference>
<evidence type="ECO:0000256" key="4">
    <source>
        <dbReference type="ARBA" id="ARBA00022692"/>
    </source>
</evidence>
<organism evidence="15 16">
    <name type="scientific">Vespertiliibacter pulmonis</name>
    <dbReference type="NCBI Taxonomy" id="1443036"/>
    <lineage>
        <taxon>Bacteria</taxon>
        <taxon>Pseudomonadati</taxon>
        <taxon>Pseudomonadota</taxon>
        <taxon>Gammaproteobacteria</taxon>
        <taxon>Pasteurellales</taxon>
        <taxon>Pasteurellaceae</taxon>
        <taxon>Vespertiliibacter</taxon>
    </lineage>
</organism>
<feature type="coiled-coil region" evidence="7">
    <location>
        <begin position="215"/>
        <end position="261"/>
    </location>
</feature>
<sequence>MFKQLFLLFLALSYFVQPLQAKGVEDFVSVDDIRLQLEALKNNTNYSADEATRLSQNLEGALAFAEKAKKQQEDIERLEQKIKDGPKILNEYKERISQLKESLNIGEDFSVLGIKVLENRQDHIRQNLQQVQGNLTETSSSLANLRIALDQSRHQVIENNSKAEKLNKWKYNRQASKSLIDKYNAELKYLESNNRYNLMLEQNIDLLISIDEAKKTELSIKQQVLQNKLNQLQEILNANRLKEFQEQAKQAEQLKAYHKTENPIIQDELSYNTDLSQYLVEQTEKANKLSKDSLRAKNVLDALTQTKRNIEEQISALQGTLVLSRVIYQQKQNLPTESVIKDLAKDIAKLRVELFEFTQTRDELYNISNVIDRLQAEHKVLFDDEERQTLDNLLKEREKIVIDLVKILNAQLNQSNEIEVTQRQITELSDKLQRDLQQQSFWVPSNNSMDLSWLENFPRLALVEASSLAKYIGFENIQQNLPSKFAFLAILFLLYGLILWKKPAIKKRLSTLSSQVNTLKSDSHWHTPEAMIWTVVLALPSTLLFLIIATMVLGLLFNNPFVTTAWLTEMTAYWLFFATVLALLRPNGLAYRHFGMPQASNEIFQRIVRHSIWIIILLLSVTSVFSQVDSIDFSDDVIGQVLMIVALALCLFVVRPLLARGIQEYQNAILEDGTKRGVGLFKLLRLVLVIIPVLLIVLMVFGYYYTTIYIIEHIIKSYIIALIWVFGRYFAYRFLTISSRRMAYRRLQTQREKIREQILEQGKTDSTKETLKEETRENKIKISTVNQQIFRMADLIAWVLLFISLYAIWSDLISVAYYLNGMVLWEQVETTSKGTVVESVTLLNMLRSVVYVTATYMLVKNIAGILEVTLFSRVKFSKGTPHTITAVLTYLIVTVGGISAFSSLGISWSKIQWIFTALSVGLGFGVREIFGSFVSGTILLFERPIRVGDKVTVGNFSGVISRIRLRSTTLLNDENKEVVLPNQVFVTDRFINWTLNNTITRLQVEMKISNSSDLNQVRELLFQAAEDAPKILKEPAPNVNLVAFGEGWIEHQLNVYVAELDDRSETLNFLYQRIDELFKQYQIKIAFKQVDVHLYNA</sequence>
<dbReference type="InterPro" id="IPR049142">
    <property type="entry name" value="MS_channel_1st"/>
</dbReference>
<comment type="similarity">
    <text evidence="2">Belongs to the MscS (TC 1.A.23) family.</text>
</comment>
<dbReference type="InterPro" id="IPR011066">
    <property type="entry name" value="MscS_channel_C_sf"/>
</dbReference>
<feature type="domain" description="Mechanosensitive ion channel MscS C-terminal" evidence="13">
    <location>
        <begin position="1008"/>
        <end position="1085"/>
    </location>
</feature>
<evidence type="ECO:0000259" key="14">
    <source>
        <dbReference type="Pfam" id="PF21088"/>
    </source>
</evidence>
<dbReference type="NCBIfam" id="NF008438">
    <property type="entry name" value="PRK11281.1"/>
    <property type="match status" value="1"/>
</dbReference>
<dbReference type="InterPro" id="IPR010920">
    <property type="entry name" value="LSM_dom_sf"/>
</dbReference>
<keyword evidence="4 8" id="KW-0812">Transmembrane</keyword>
<feature type="transmembrane region" description="Helical" evidence="8">
    <location>
        <begin position="637"/>
        <end position="658"/>
    </location>
</feature>
<proteinExistence type="inferred from homology"/>
<dbReference type="InterPro" id="IPR011014">
    <property type="entry name" value="MscS_channel_TM-2"/>
</dbReference>
<feature type="transmembrane region" description="Helical" evidence="8">
    <location>
        <begin position="530"/>
        <end position="557"/>
    </location>
</feature>
<feature type="coiled-coil region" evidence="7">
    <location>
        <begin position="293"/>
        <end position="320"/>
    </location>
</feature>
<name>A0A3N4W179_9PAST</name>
<dbReference type="Gene3D" id="1.10.287.1260">
    <property type="match status" value="1"/>
</dbReference>
<feature type="domain" description="Mechanosensitive ion channel MscS" evidence="10">
    <location>
        <begin position="929"/>
        <end position="994"/>
    </location>
</feature>
<dbReference type="Proteomes" id="UP000281691">
    <property type="component" value="Unassembled WGS sequence"/>
</dbReference>
<feature type="domain" description="Mechanosensitive ion channel transmembrane helices 2/3" evidence="14">
    <location>
        <begin position="887"/>
        <end position="926"/>
    </location>
</feature>
<evidence type="ECO:0000256" key="8">
    <source>
        <dbReference type="SAM" id="Phobius"/>
    </source>
</evidence>
<dbReference type="InterPro" id="IPR006685">
    <property type="entry name" value="MscS_channel_2nd"/>
</dbReference>
<keyword evidence="16" id="KW-1185">Reference proteome</keyword>
<evidence type="ECO:0000313" key="15">
    <source>
        <dbReference type="EMBL" id="RPE86099.1"/>
    </source>
</evidence>
<feature type="transmembrane region" description="Helical" evidence="8">
    <location>
        <begin position="795"/>
        <end position="819"/>
    </location>
</feature>
<dbReference type="GO" id="GO:0009992">
    <property type="term" value="P:intracellular water homeostasis"/>
    <property type="evidence" value="ECO:0007669"/>
    <property type="project" value="TreeGrafter"/>
</dbReference>
<dbReference type="GO" id="GO:0005886">
    <property type="term" value="C:plasma membrane"/>
    <property type="evidence" value="ECO:0007669"/>
    <property type="project" value="UniProtKB-SubCell"/>
</dbReference>
<feature type="transmembrane region" description="Helical" evidence="8">
    <location>
        <begin position="683"/>
        <end position="705"/>
    </location>
</feature>